<keyword evidence="1" id="KW-1133">Transmembrane helix</keyword>
<comment type="caution">
    <text evidence="2">The sequence shown here is derived from an EMBL/GenBank/DDBJ whole genome shotgun (WGS) entry which is preliminary data.</text>
</comment>
<sequence>MNAVESLAETPPAQFTAFGSLIDLVRLRVGASSAEVCDACNTINLGSARYCKCCSHKLAGFYVAKELGTVAASQWDELAVPRRASALDLVAFFVVINSLVILTSWIPVG</sequence>
<proteinExistence type="predicted"/>
<protein>
    <submittedName>
        <fullName evidence="2">Uncharacterized protein</fullName>
    </submittedName>
</protein>
<keyword evidence="1" id="KW-0812">Transmembrane</keyword>
<dbReference type="Proteomes" id="UP001169027">
    <property type="component" value="Unassembled WGS sequence"/>
</dbReference>
<evidence type="ECO:0000256" key="1">
    <source>
        <dbReference type="SAM" id="Phobius"/>
    </source>
</evidence>
<reference evidence="2" key="1">
    <citation type="submission" date="2023-06" db="EMBL/GenBank/DDBJ databases">
        <authorList>
            <person name="Jiang Y."/>
            <person name="Liu Q."/>
        </authorList>
    </citation>
    <scope>NUCLEOTIDE SEQUENCE</scope>
    <source>
        <strain evidence="2">CGMCC 1.12090</strain>
    </source>
</reference>
<gene>
    <name evidence="2" type="ORF">Q2T77_37960</name>
</gene>
<keyword evidence="1" id="KW-0472">Membrane</keyword>
<name>A0ABT8SKB9_9BURK</name>
<dbReference type="RefSeq" id="WP_301816435.1">
    <property type="nucleotide sequence ID" value="NZ_JAUJZH010000058.1"/>
</dbReference>
<evidence type="ECO:0000313" key="3">
    <source>
        <dbReference type="Proteomes" id="UP001169027"/>
    </source>
</evidence>
<keyword evidence="3" id="KW-1185">Reference proteome</keyword>
<organism evidence="2 3">
    <name type="scientific">Variovorax ginsengisoli</name>
    <dbReference type="NCBI Taxonomy" id="363844"/>
    <lineage>
        <taxon>Bacteria</taxon>
        <taxon>Pseudomonadati</taxon>
        <taxon>Pseudomonadota</taxon>
        <taxon>Betaproteobacteria</taxon>
        <taxon>Burkholderiales</taxon>
        <taxon>Comamonadaceae</taxon>
        <taxon>Variovorax</taxon>
    </lineage>
</organism>
<evidence type="ECO:0000313" key="2">
    <source>
        <dbReference type="EMBL" id="MDO1538026.1"/>
    </source>
</evidence>
<dbReference type="EMBL" id="JAUKVY010000058">
    <property type="protein sequence ID" value="MDO1538026.1"/>
    <property type="molecule type" value="Genomic_DNA"/>
</dbReference>
<accession>A0ABT8SKB9</accession>
<feature type="transmembrane region" description="Helical" evidence="1">
    <location>
        <begin position="89"/>
        <end position="108"/>
    </location>
</feature>